<evidence type="ECO:0000256" key="4">
    <source>
        <dbReference type="ARBA" id="ARBA00022777"/>
    </source>
</evidence>
<dbReference type="InterPro" id="IPR011009">
    <property type="entry name" value="Kinase-like_dom_sf"/>
</dbReference>
<dbReference type="PROSITE" id="PS50011">
    <property type="entry name" value="PROTEIN_KINASE_DOM"/>
    <property type="match status" value="1"/>
</dbReference>
<dbReference type="OMA" id="ATDWIAL"/>
<keyword evidence="2" id="KW-0808">Transferase</keyword>
<evidence type="ECO:0000256" key="3">
    <source>
        <dbReference type="ARBA" id="ARBA00022741"/>
    </source>
</evidence>
<dbReference type="SMART" id="SM00220">
    <property type="entry name" value="S_TKc"/>
    <property type="match status" value="1"/>
</dbReference>
<dbReference type="Gene3D" id="3.30.200.20">
    <property type="entry name" value="Phosphorylase Kinase, domain 1"/>
    <property type="match status" value="1"/>
</dbReference>
<dbReference type="VEuPathDB" id="TriTrypDB:LpyrH10_01_6310"/>
<dbReference type="PROSITE" id="PS51285">
    <property type="entry name" value="AGC_KINASE_CTER"/>
    <property type="match status" value="1"/>
</dbReference>
<dbReference type="InterPro" id="IPR017441">
    <property type="entry name" value="Protein_kinase_ATP_BS"/>
</dbReference>
<dbReference type="GeneID" id="26900928"/>
<dbReference type="SUPFAM" id="SSF56112">
    <property type="entry name" value="Protein kinase-like (PK-like)"/>
    <property type="match status" value="1"/>
</dbReference>
<evidence type="ECO:0000256" key="6">
    <source>
        <dbReference type="PROSITE-ProRule" id="PRU10141"/>
    </source>
</evidence>
<dbReference type="Pfam" id="PF00069">
    <property type="entry name" value="Pkinase"/>
    <property type="match status" value="1"/>
</dbReference>
<gene>
    <name evidence="10" type="ORF">ABB37_00631</name>
</gene>
<dbReference type="FunFam" id="1.10.510.10:FF:000005">
    <property type="entry name" value="cAMP-dependent protein kinase catalytic subunit alpha"/>
    <property type="match status" value="1"/>
</dbReference>
<evidence type="ECO:0000259" key="8">
    <source>
        <dbReference type="PROSITE" id="PS50011"/>
    </source>
</evidence>
<dbReference type="FunFam" id="3.30.200.20:FF:000042">
    <property type="entry name" value="Aurora kinase A"/>
    <property type="match status" value="1"/>
</dbReference>
<reference evidence="10 11" key="1">
    <citation type="submission" date="2015-07" db="EMBL/GenBank/DDBJ databases">
        <title>High-quality genome of monoxenous trypanosomatid Leptomonas pyrrhocoris.</title>
        <authorList>
            <person name="Flegontov P."/>
            <person name="Butenko A."/>
            <person name="Firsov S."/>
            <person name="Vlcek C."/>
            <person name="Logacheva M.D."/>
            <person name="Field M."/>
            <person name="Filatov D."/>
            <person name="Flegontova O."/>
            <person name="Gerasimov E."/>
            <person name="Jackson A.P."/>
            <person name="Kelly S."/>
            <person name="Opperdoes F."/>
            <person name="O'Reilly A."/>
            <person name="Votypka J."/>
            <person name="Yurchenko V."/>
            <person name="Lukes J."/>
        </authorList>
    </citation>
    <scope>NUCLEOTIDE SEQUENCE [LARGE SCALE GENOMIC DNA]</scope>
    <source>
        <strain evidence="10">H10</strain>
    </source>
</reference>
<evidence type="ECO:0000313" key="10">
    <source>
        <dbReference type="EMBL" id="KPA86480.1"/>
    </source>
</evidence>
<evidence type="ECO:0000259" key="9">
    <source>
        <dbReference type="PROSITE" id="PS51285"/>
    </source>
</evidence>
<keyword evidence="5 6" id="KW-0067">ATP-binding</keyword>
<dbReference type="PANTHER" id="PTHR24353">
    <property type="entry name" value="CYCLIC NUCLEOTIDE-DEPENDENT PROTEIN KINASE"/>
    <property type="match status" value="1"/>
</dbReference>
<name>A0A0M9GAS1_LEPPY</name>
<keyword evidence="3 6" id="KW-0547">Nucleotide-binding</keyword>
<dbReference type="GO" id="GO:0009653">
    <property type="term" value="P:anatomical structure morphogenesis"/>
    <property type="evidence" value="ECO:0007669"/>
    <property type="project" value="UniProtKB-ARBA"/>
</dbReference>
<dbReference type="PANTHER" id="PTHR24353:SF67">
    <property type="entry name" value="PROTEIN KINASE A CATALYTIC SUBUNIT ISOFORM 2"/>
    <property type="match status" value="1"/>
</dbReference>
<keyword evidence="1 7" id="KW-0723">Serine/threonine-protein kinase</keyword>
<dbReference type="CDD" id="cd05580">
    <property type="entry name" value="STKc_PKA_like"/>
    <property type="match status" value="1"/>
</dbReference>
<protein>
    <submittedName>
        <fullName evidence="10">Protein kinase A catalytic subunit isoform 2</fullName>
    </submittedName>
</protein>
<keyword evidence="11" id="KW-1185">Reference proteome</keyword>
<proteinExistence type="inferred from homology"/>
<dbReference type="InterPro" id="IPR008271">
    <property type="entry name" value="Ser/Thr_kinase_AS"/>
</dbReference>
<evidence type="ECO:0000256" key="7">
    <source>
        <dbReference type="RuleBase" id="RU000304"/>
    </source>
</evidence>
<dbReference type="PROSITE" id="PS00107">
    <property type="entry name" value="PROTEIN_KINASE_ATP"/>
    <property type="match status" value="1"/>
</dbReference>
<dbReference type="InterPro" id="IPR000719">
    <property type="entry name" value="Prot_kinase_dom"/>
</dbReference>
<sequence length="387" mass="44371">MQRLLEPSKMMNIECLPNEMAHMPVATKKVPSKALSPRMSILAVDPNSSHRGSSSYENPKPRYTFEKPDTSGWKLSDFELKSTLGTGSFGRVRVAHRKGSDEYYAIKCLKKREIIKMKQQQHLRQEKAILMELCHPFIVNMMCSFQDEKKVYFVLEFVVGGEVFTHLRSAGRFPNDVAKFYHAELVLVFEYLHSLDVIYRDLKPENLLLDNKGHLKLTDFGFAKKVPNRTFTLCGTPEYLAPEMIQSKGHGKAVDWWTMGVLLYEFIAGYPPFYDNTPFRIYEKILSGRLKFPNWFDGRARDLVKGLLQTDYTKRLGALKGGAADVKNHPYFHGANWDKLYARHYPAPIPVKVKSAGDTSNFGKFPDSPVDRTPTLTPVQQAEFREF</sequence>
<feature type="domain" description="AGC-kinase C-terminal" evidence="9">
    <location>
        <begin position="333"/>
        <end position="387"/>
    </location>
</feature>
<comment type="similarity">
    <text evidence="7">Belongs to the protein kinase superfamily.</text>
</comment>
<dbReference type="GO" id="GO:0005524">
    <property type="term" value="F:ATP binding"/>
    <property type="evidence" value="ECO:0007669"/>
    <property type="project" value="UniProtKB-UniRule"/>
</dbReference>
<evidence type="ECO:0000256" key="5">
    <source>
        <dbReference type="ARBA" id="ARBA00022840"/>
    </source>
</evidence>
<dbReference type="EMBL" id="LGTL01000001">
    <property type="protein sequence ID" value="KPA86480.1"/>
    <property type="molecule type" value="Genomic_DNA"/>
</dbReference>
<dbReference type="AlphaFoldDB" id="A0A0M9GAS1"/>
<evidence type="ECO:0000256" key="2">
    <source>
        <dbReference type="ARBA" id="ARBA00022679"/>
    </source>
</evidence>
<keyword evidence="4 10" id="KW-0418">Kinase</keyword>
<dbReference type="Gene3D" id="1.10.510.10">
    <property type="entry name" value="Transferase(Phosphotransferase) domain 1"/>
    <property type="match status" value="1"/>
</dbReference>
<evidence type="ECO:0000313" key="11">
    <source>
        <dbReference type="Proteomes" id="UP000037923"/>
    </source>
</evidence>
<dbReference type="PROSITE" id="PS00108">
    <property type="entry name" value="PROTEIN_KINASE_ST"/>
    <property type="match status" value="1"/>
</dbReference>
<dbReference type="OrthoDB" id="63267at2759"/>
<comment type="caution">
    <text evidence="10">The sequence shown here is derived from an EMBL/GenBank/DDBJ whole genome shotgun (WGS) entry which is preliminary data.</text>
</comment>
<evidence type="ECO:0000256" key="1">
    <source>
        <dbReference type="ARBA" id="ARBA00022527"/>
    </source>
</evidence>
<dbReference type="GO" id="GO:0005952">
    <property type="term" value="C:cAMP-dependent protein kinase complex"/>
    <property type="evidence" value="ECO:0007669"/>
    <property type="project" value="TreeGrafter"/>
</dbReference>
<feature type="binding site" evidence="6">
    <location>
        <position position="107"/>
    </location>
    <ligand>
        <name>ATP</name>
        <dbReference type="ChEBI" id="CHEBI:30616"/>
    </ligand>
</feature>
<accession>A0A0M9GAS1</accession>
<dbReference type="GO" id="GO:0004691">
    <property type="term" value="F:cAMP-dependent protein kinase activity"/>
    <property type="evidence" value="ECO:0007669"/>
    <property type="project" value="TreeGrafter"/>
</dbReference>
<dbReference type="Proteomes" id="UP000037923">
    <property type="component" value="Unassembled WGS sequence"/>
</dbReference>
<feature type="domain" description="Protein kinase" evidence="8">
    <location>
        <begin position="78"/>
        <end position="332"/>
    </location>
</feature>
<organism evidence="10 11">
    <name type="scientific">Leptomonas pyrrhocoris</name>
    <name type="common">Firebug parasite</name>
    <dbReference type="NCBI Taxonomy" id="157538"/>
    <lineage>
        <taxon>Eukaryota</taxon>
        <taxon>Discoba</taxon>
        <taxon>Euglenozoa</taxon>
        <taxon>Kinetoplastea</taxon>
        <taxon>Metakinetoplastina</taxon>
        <taxon>Trypanosomatida</taxon>
        <taxon>Trypanosomatidae</taxon>
        <taxon>Leishmaniinae</taxon>
        <taxon>Leptomonas</taxon>
    </lineage>
</organism>
<dbReference type="RefSeq" id="XP_015664919.1">
    <property type="nucleotide sequence ID" value="XM_015796911.1"/>
</dbReference>
<dbReference type="InterPro" id="IPR000961">
    <property type="entry name" value="AGC-kinase_C"/>
</dbReference>